<evidence type="ECO:0000256" key="1">
    <source>
        <dbReference type="ARBA" id="ARBA00001946"/>
    </source>
</evidence>
<dbReference type="InterPro" id="IPR015797">
    <property type="entry name" value="NUDIX_hydrolase-like_dom_sf"/>
</dbReference>
<evidence type="ECO:0000256" key="4">
    <source>
        <dbReference type="RuleBase" id="RU003476"/>
    </source>
</evidence>
<dbReference type="PROSITE" id="PS00893">
    <property type="entry name" value="NUDIX_BOX"/>
    <property type="match status" value="1"/>
</dbReference>
<proteinExistence type="inferred from homology"/>
<comment type="caution">
    <text evidence="6">The sequence shown here is derived from an EMBL/GenBank/DDBJ whole genome shotgun (WGS) entry which is preliminary data.</text>
</comment>
<dbReference type="InterPro" id="IPR020476">
    <property type="entry name" value="Nudix_hydrolase"/>
</dbReference>
<dbReference type="SUPFAM" id="SSF55811">
    <property type="entry name" value="Nudix"/>
    <property type="match status" value="1"/>
</dbReference>
<evidence type="ECO:0000313" key="6">
    <source>
        <dbReference type="EMBL" id="MDO7883203.1"/>
    </source>
</evidence>
<feature type="domain" description="Nudix hydrolase" evidence="5">
    <location>
        <begin position="2"/>
        <end position="131"/>
    </location>
</feature>
<evidence type="ECO:0000256" key="2">
    <source>
        <dbReference type="ARBA" id="ARBA00005582"/>
    </source>
</evidence>
<organism evidence="6 7">
    <name type="scientific">Antiquaquibacter soli</name>
    <dbReference type="NCBI Taxonomy" id="3064523"/>
    <lineage>
        <taxon>Bacteria</taxon>
        <taxon>Bacillati</taxon>
        <taxon>Actinomycetota</taxon>
        <taxon>Actinomycetes</taxon>
        <taxon>Micrococcales</taxon>
        <taxon>Microbacteriaceae</taxon>
        <taxon>Antiquaquibacter</taxon>
    </lineage>
</organism>
<dbReference type="InterPro" id="IPR000086">
    <property type="entry name" value="NUDIX_hydrolase_dom"/>
</dbReference>
<dbReference type="CDD" id="cd02883">
    <property type="entry name" value="NUDIX_Hydrolase"/>
    <property type="match status" value="1"/>
</dbReference>
<dbReference type="EMBL" id="JAUQUB010000003">
    <property type="protein sequence ID" value="MDO7883203.1"/>
    <property type="molecule type" value="Genomic_DNA"/>
</dbReference>
<evidence type="ECO:0000313" key="7">
    <source>
        <dbReference type="Proteomes" id="UP001241072"/>
    </source>
</evidence>
<keyword evidence="3 4" id="KW-0378">Hydrolase</keyword>
<reference evidence="6 7" key="1">
    <citation type="submission" date="2023-07" db="EMBL/GenBank/DDBJ databases">
        <title>Protaetiibacter sp. nov WY-16 isolated from soil.</title>
        <authorList>
            <person name="Liu B."/>
            <person name="Wan Y."/>
        </authorList>
    </citation>
    <scope>NUCLEOTIDE SEQUENCE [LARGE SCALE GENOMIC DNA]</scope>
    <source>
        <strain evidence="6 7">WY-16</strain>
    </source>
</reference>
<sequence>MSIRVGAYGVMVRDGSVLLSQLDFAETGSSSWTLPGGGLEFGEHPEQAAVREIREETGYDAELGGILGIDSLVVGDRHGLAIIYEATVVGGELSPETDGSTADARWIPLDEVDALPTVELVDTAMALWRSR</sequence>
<accession>A0ABT9BQ96</accession>
<dbReference type="Proteomes" id="UP001241072">
    <property type="component" value="Unassembled WGS sequence"/>
</dbReference>
<comment type="similarity">
    <text evidence="2 4">Belongs to the Nudix hydrolase family.</text>
</comment>
<protein>
    <submittedName>
        <fullName evidence="6">NUDIX domain-containing protein</fullName>
    </submittedName>
</protein>
<keyword evidence="7" id="KW-1185">Reference proteome</keyword>
<dbReference type="InterPro" id="IPR020084">
    <property type="entry name" value="NUDIX_hydrolase_CS"/>
</dbReference>
<dbReference type="PROSITE" id="PS51462">
    <property type="entry name" value="NUDIX"/>
    <property type="match status" value="1"/>
</dbReference>
<evidence type="ECO:0000259" key="5">
    <source>
        <dbReference type="PROSITE" id="PS51462"/>
    </source>
</evidence>
<dbReference type="PRINTS" id="PR00502">
    <property type="entry name" value="NUDIXFAMILY"/>
</dbReference>
<gene>
    <name evidence="6" type="ORF">Q5716_13280</name>
</gene>
<evidence type="ECO:0000256" key="3">
    <source>
        <dbReference type="ARBA" id="ARBA00022801"/>
    </source>
</evidence>
<name>A0ABT9BQ96_9MICO</name>
<dbReference type="Pfam" id="PF00293">
    <property type="entry name" value="NUDIX"/>
    <property type="match status" value="1"/>
</dbReference>
<comment type="cofactor">
    <cofactor evidence="1">
        <name>Mg(2+)</name>
        <dbReference type="ChEBI" id="CHEBI:18420"/>
    </cofactor>
</comment>
<dbReference type="PANTHER" id="PTHR43046:SF14">
    <property type="entry name" value="MUTT_NUDIX FAMILY PROTEIN"/>
    <property type="match status" value="1"/>
</dbReference>
<dbReference type="Gene3D" id="3.90.79.10">
    <property type="entry name" value="Nucleoside Triphosphate Pyrophosphohydrolase"/>
    <property type="match status" value="1"/>
</dbReference>
<dbReference type="RefSeq" id="WP_305003628.1">
    <property type="nucleotide sequence ID" value="NZ_JAUQUB010000003.1"/>
</dbReference>
<dbReference type="PANTHER" id="PTHR43046">
    <property type="entry name" value="GDP-MANNOSE MANNOSYL HYDROLASE"/>
    <property type="match status" value="1"/>
</dbReference>